<organism evidence="1 2">
    <name type="scientific">Rotaria magnacalcarata</name>
    <dbReference type="NCBI Taxonomy" id="392030"/>
    <lineage>
        <taxon>Eukaryota</taxon>
        <taxon>Metazoa</taxon>
        <taxon>Spiralia</taxon>
        <taxon>Gnathifera</taxon>
        <taxon>Rotifera</taxon>
        <taxon>Eurotatoria</taxon>
        <taxon>Bdelloidea</taxon>
        <taxon>Philodinida</taxon>
        <taxon>Philodinidae</taxon>
        <taxon>Rotaria</taxon>
    </lineage>
</organism>
<evidence type="ECO:0000313" key="2">
    <source>
        <dbReference type="Proteomes" id="UP000676336"/>
    </source>
</evidence>
<sequence length="68" mass="7870">MKSGDEFYIRILSLDFNYRTPGVIGFTTAQPSDILNHFERLPADDPMALCDRPEFWVLNEDAFDETLN</sequence>
<evidence type="ECO:0000313" key="1">
    <source>
        <dbReference type="EMBL" id="CAF5220891.1"/>
    </source>
</evidence>
<dbReference type="AlphaFoldDB" id="A0A8S3JMP0"/>
<name>A0A8S3JMP0_9BILA</name>
<proteinExistence type="predicted"/>
<gene>
    <name evidence="1" type="ORF">SMN809_LOCUS82103</name>
</gene>
<feature type="non-terminal residue" evidence="1">
    <location>
        <position position="68"/>
    </location>
</feature>
<dbReference type="Proteomes" id="UP000676336">
    <property type="component" value="Unassembled WGS sequence"/>
</dbReference>
<comment type="caution">
    <text evidence="1">The sequence shown here is derived from an EMBL/GenBank/DDBJ whole genome shotgun (WGS) entry which is preliminary data.</text>
</comment>
<reference evidence="1" key="1">
    <citation type="submission" date="2021-02" db="EMBL/GenBank/DDBJ databases">
        <authorList>
            <person name="Nowell W R."/>
        </authorList>
    </citation>
    <scope>NUCLEOTIDE SEQUENCE</scope>
</reference>
<feature type="non-terminal residue" evidence="1">
    <location>
        <position position="1"/>
    </location>
</feature>
<accession>A0A8S3JMP0</accession>
<dbReference type="EMBL" id="CAJOBI010350523">
    <property type="protein sequence ID" value="CAF5220891.1"/>
    <property type="molecule type" value="Genomic_DNA"/>
</dbReference>
<protein>
    <submittedName>
        <fullName evidence="1">Uncharacterized protein</fullName>
    </submittedName>
</protein>